<feature type="region of interest" description="Disordered" evidence="1">
    <location>
        <begin position="353"/>
        <end position="393"/>
    </location>
</feature>
<protein>
    <submittedName>
        <fullName evidence="2">Uncharacterized protein</fullName>
    </submittedName>
</protein>
<name>A0AAD7XBC9_9APHY</name>
<gene>
    <name evidence="2" type="ORF">ONZ51_g7829</name>
</gene>
<evidence type="ECO:0000256" key="1">
    <source>
        <dbReference type="SAM" id="MobiDB-lite"/>
    </source>
</evidence>
<accession>A0AAD7XBC9</accession>
<evidence type="ECO:0000313" key="2">
    <source>
        <dbReference type="EMBL" id="KAJ8473518.1"/>
    </source>
</evidence>
<feature type="region of interest" description="Disordered" evidence="1">
    <location>
        <begin position="414"/>
        <end position="465"/>
    </location>
</feature>
<dbReference type="AlphaFoldDB" id="A0AAD7XBC9"/>
<organism evidence="2 3">
    <name type="scientific">Trametes cubensis</name>
    <dbReference type="NCBI Taxonomy" id="1111947"/>
    <lineage>
        <taxon>Eukaryota</taxon>
        <taxon>Fungi</taxon>
        <taxon>Dikarya</taxon>
        <taxon>Basidiomycota</taxon>
        <taxon>Agaricomycotina</taxon>
        <taxon>Agaricomycetes</taxon>
        <taxon>Polyporales</taxon>
        <taxon>Polyporaceae</taxon>
        <taxon>Trametes</taxon>
    </lineage>
</organism>
<keyword evidence="3" id="KW-1185">Reference proteome</keyword>
<dbReference type="EMBL" id="JAPEVG010000220">
    <property type="protein sequence ID" value="KAJ8473518.1"/>
    <property type="molecule type" value="Genomic_DNA"/>
</dbReference>
<comment type="caution">
    <text evidence="2">The sequence shown here is derived from an EMBL/GenBank/DDBJ whole genome shotgun (WGS) entry which is preliminary data.</text>
</comment>
<sequence length="465" mass="51470">MMPDTWIDSGDKLEQALQYWKNYTFSDKYVKLKDALESLDRPGRLVDARSTSPARWVLCDTMGSSLKEAVFHTACIFKWGSDPEVGNYVPNGATAFCRVPEGRIQTQPNYLCQFSYVMDTSRDRQIWDAQKAFEDYIQRIPGFNKAQKNRRTWQDGSVADGPASSYVFTSQVFMKRAPTTQHREADISYQLHDWIKAATGPKSSYFANPDRPEVFDLCEGELRSIKAATPPYLRGGDLVWISFSVEFVIGLDLWHTSLVPLEIIRVALLSSDLVGGAGTRYLAASELAPRPRLQVGMKVQLSDDFPMFGTSVSSVASVTADLCEAGTARFTGAVPHQDRAKDRMEEVYFDIEAEEANSPPREECTMRSASPVSWPASPRSQDEPDLSPDTSSAQAAAAILVSSIHADVLAKGETSVGERLDSNLSEVAKGKKRARSPADAPTAVFQSADVTPGVRSSRTLRRRLR</sequence>
<evidence type="ECO:0000313" key="3">
    <source>
        <dbReference type="Proteomes" id="UP001215151"/>
    </source>
</evidence>
<proteinExistence type="predicted"/>
<reference evidence="2" key="1">
    <citation type="submission" date="2022-11" db="EMBL/GenBank/DDBJ databases">
        <title>Genome Sequence of Cubamyces cubensis.</title>
        <authorList>
            <person name="Buettner E."/>
        </authorList>
    </citation>
    <scope>NUCLEOTIDE SEQUENCE</scope>
    <source>
        <strain evidence="2">MPL-01</strain>
    </source>
</reference>
<dbReference type="Proteomes" id="UP001215151">
    <property type="component" value="Unassembled WGS sequence"/>
</dbReference>